<dbReference type="EMBL" id="UINC01064997">
    <property type="protein sequence ID" value="SVB94202.1"/>
    <property type="molecule type" value="Genomic_DNA"/>
</dbReference>
<organism evidence="1">
    <name type="scientific">marine metagenome</name>
    <dbReference type="NCBI Taxonomy" id="408172"/>
    <lineage>
        <taxon>unclassified sequences</taxon>
        <taxon>metagenomes</taxon>
        <taxon>ecological metagenomes</taxon>
    </lineage>
</organism>
<feature type="non-terminal residue" evidence="1">
    <location>
        <position position="372"/>
    </location>
</feature>
<sequence>MALPWLESMQPAWAKEQAPPKRMVFICNTLGLHAPALFPKKTGADYELTDYLSIIKAHRKDFTLFSGLSHPGQGGEHQCEMTWLSAAPNPGMDGFRNSISVDQYAAEKLGYVTRFPSVSLSSDRAISQSYTSSGVMIPAEQRPSRMFAKMFLSGKPEEIARQKQKLAEGRSVLDELLSQTKILLKNAPAADRERLQEYFESVRTAEKNLAEEQVWFDRPKPEVQAKSPPDIHDKTDLIGRIRLLFNLVPLIIQTDSSRVISVVIQNNHGVPQVEGVDSEHHNLSHHGRDPKRIQQLLKIERAIMGCFDEFLTAMKAKREAGGTLLDNTTTLFGSNLGNASAHDPRNNPILLAGGGLKHGRYLAHDAKNNTPL</sequence>
<dbReference type="InterPro" id="IPR011447">
    <property type="entry name" value="DUF1552"/>
</dbReference>
<dbReference type="AlphaFoldDB" id="A0A382I4F6"/>
<name>A0A382I4F6_9ZZZZ</name>
<proteinExistence type="predicted"/>
<accession>A0A382I4F6</accession>
<dbReference type="Pfam" id="PF07586">
    <property type="entry name" value="HXXSHH"/>
    <property type="match status" value="1"/>
</dbReference>
<evidence type="ECO:0000313" key="1">
    <source>
        <dbReference type="EMBL" id="SVB94202.1"/>
    </source>
</evidence>
<gene>
    <name evidence="1" type="ORF">METZ01_LOCUS247056</name>
</gene>
<protein>
    <recommendedName>
        <fullName evidence="2">DUF1552 domain-containing protein</fullName>
    </recommendedName>
</protein>
<evidence type="ECO:0008006" key="2">
    <source>
        <dbReference type="Google" id="ProtNLM"/>
    </source>
</evidence>
<reference evidence="1" key="1">
    <citation type="submission" date="2018-05" db="EMBL/GenBank/DDBJ databases">
        <authorList>
            <person name="Lanie J.A."/>
            <person name="Ng W.-L."/>
            <person name="Kazmierczak K.M."/>
            <person name="Andrzejewski T.M."/>
            <person name="Davidsen T.M."/>
            <person name="Wayne K.J."/>
            <person name="Tettelin H."/>
            <person name="Glass J.I."/>
            <person name="Rusch D."/>
            <person name="Podicherti R."/>
            <person name="Tsui H.-C.T."/>
            <person name="Winkler M.E."/>
        </authorList>
    </citation>
    <scope>NUCLEOTIDE SEQUENCE</scope>
</reference>